<protein>
    <recommendedName>
        <fullName evidence="5">YbbR-like protein</fullName>
    </recommendedName>
</protein>
<reference evidence="3 4" key="1">
    <citation type="submission" date="2018-10" db="EMBL/GenBank/DDBJ databases">
        <title>Genomic Encyclopedia of Type Strains, Phase IV (KMG-IV): sequencing the most valuable type-strain genomes for metagenomic binning, comparative biology and taxonomic classification.</title>
        <authorList>
            <person name="Goeker M."/>
        </authorList>
    </citation>
    <scope>NUCLEOTIDE SEQUENCE [LARGE SCALE GENOMIC DNA]</scope>
    <source>
        <strain evidence="3 4">DSM 15521</strain>
    </source>
</reference>
<feature type="region of interest" description="Disordered" evidence="1">
    <location>
        <begin position="205"/>
        <end position="228"/>
    </location>
</feature>
<dbReference type="Proteomes" id="UP000280881">
    <property type="component" value="Unassembled WGS sequence"/>
</dbReference>
<evidence type="ECO:0000256" key="2">
    <source>
        <dbReference type="SAM" id="Phobius"/>
    </source>
</evidence>
<feature type="compositionally biased region" description="Basic and acidic residues" evidence="1">
    <location>
        <begin position="212"/>
        <end position="228"/>
    </location>
</feature>
<keyword evidence="2" id="KW-1133">Transmembrane helix</keyword>
<sequence length="228" mass="26190">MKRFSEFFLRNLHYKVLSLIFAVLFWFLATNKEVTETTVRLEIKPIATGNYRVIDYTPKKLTFLVEGYRKELVRLKELKEVYFKLPPELAKENGWVRVKLNKDDFNLGSSVRIKRVKPSEIEVKVEKLVLVTVPVVAKLKNLPKGVRLELHPNYAIISLPEELKEIPISVETEEVDLKGVKLPAEFVVPLSSKFQTEPKKVKVVVKSGGENEGEKEALWDGRNKGNSK</sequence>
<evidence type="ECO:0008006" key="5">
    <source>
        <dbReference type="Google" id="ProtNLM"/>
    </source>
</evidence>
<name>A0A420W8Y1_9BACT</name>
<keyword evidence="2" id="KW-0812">Transmembrane</keyword>
<keyword evidence="4" id="KW-1185">Reference proteome</keyword>
<evidence type="ECO:0000313" key="4">
    <source>
        <dbReference type="Proteomes" id="UP000280881"/>
    </source>
</evidence>
<accession>A0A420W8Y1</accession>
<keyword evidence="2" id="KW-0472">Membrane</keyword>
<proteinExistence type="predicted"/>
<dbReference type="OrthoDB" id="13935at2"/>
<comment type="caution">
    <text evidence="3">The sequence shown here is derived from an EMBL/GenBank/DDBJ whole genome shotgun (WGS) entry which is preliminary data.</text>
</comment>
<organism evidence="3 4">
    <name type="scientific">Thermovibrio guaymasensis</name>
    <dbReference type="NCBI Taxonomy" id="240167"/>
    <lineage>
        <taxon>Bacteria</taxon>
        <taxon>Pseudomonadati</taxon>
        <taxon>Aquificota</taxon>
        <taxon>Aquificia</taxon>
        <taxon>Desulfurobacteriales</taxon>
        <taxon>Desulfurobacteriaceae</taxon>
        <taxon>Thermovibrio</taxon>
    </lineage>
</organism>
<dbReference type="RefSeq" id="WP_121170016.1">
    <property type="nucleotide sequence ID" value="NZ_RBIE01000001.1"/>
</dbReference>
<dbReference type="EMBL" id="RBIE01000001">
    <property type="protein sequence ID" value="RKQ63783.1"/>
    <property type="molecule type" value="Genomic_DNA"/>
</dbReference>
<gene>
    <name evidence="3" type="ORF">C7457_0664</name>
</gene>
<dbReference type="AlphaFoldDB" id="A0A420W8Y1"/>
<evidence type="ECO:0000313" key="3">
    <source>
        <dbReference type="EMBL" id="RKQ63783.1"/>
    </source>
</evidence>
<evidence type="ECO:0000256" key="1">
    <source>
        <dbReference type="SAM" id="MobiDB-lite"/>
    </source>
</evidence>
<feature type="transmembrane region" description="Helical" evidence="2">
    <location>
        <begin position="12"/>
        <end position="29"/>
    </location>
</feature>